<dbReference type="SUPFAM" id="SSF55154">
    <property type="entry name" value="CYTH-like phosphatases"/>
    <property type="match status" value="1"/>
</dbReference>
<dbReference type="InterPro" id="IPR023577">
    <property type="entry name" value="CYTH_domain"/>
</dbReference>
<dbReference type="Pfam" id="PF01928">
    <property type="entry name" value="CYTH"/>
    <property type="match status" value="1"/>
</dbReference>
<reference evidence="2 4" key="1">
    <citation type="submission" date="2016-10" db="EMBL/GenBank/DDBJ databases">
        <authorList>
            <person name="Cai Z."/>
        </authorList>
    </citation>
    <scope>NUCLEOTIDE SEQUENCE [LARGE SCALE GENOMIC DNA]</scope>
</reference>
<organism evidence="2 4">
    <name type="scientific">Tetradesmus obliquus</name>
    <name type="common">Green alga</name>
    <name type="synonym">Acutodesmus obliquus</name>
    <dbReference type="NCBI Taxonomy" id="3088"/>
    <lineage>
        <taxon>Eukaryota</taxon>
        <taxon>Viridiplantae</taxon>
        <taxon>Chlorophyta</taxon>
        <taxon>core chlorophytes</taxon>
        <taxon>Chlorophyceae</taxon>
        <taxon>CS clade</taxon>
        <taxon>Sphaeropleales</taxon>
        <taxon>Scenedesmaceae</taxon>
        <taxon>Tetradesmus</taxon>
    </lineage>
</organism>
<dbReference type="PANTHER" id="PTHR34948">
    <property type="entry name" value="OS08G0299200 PROTEIN"/>
    <property type="match status" value="1"/>
</dbReference>
<evidence type="ECO:0000259" key="1">
    <source>
        <dbReference type="PROSITE" id="PS51707"/>
    </source>
</evidence>
<keyword evidence="4" id="KW-1185">Reference proteome</keyword>
<evidence type="ECO:0000313" key="4">
    <source>
        <dbReference type="Proteomes" id="UP000256970"/>
    </source>
</evidence>
<gene>
    <name evidence="3" type="ORF">BQ4739_LOCUS13152</name>
    <name evidence="2" type="ORF">BQ4739_LOCUS1440</name>
</gene>
<dbReference type="GO" id="GO:0016462">
    <property type="term" value="F:pyrophosphatase activity"/>
    <property type="evidence" value="ECO:0007669"/>
    <property type="project" value="UniProtKB-ARBA"/>
</dbReference>
<dbReference type="PROSITE" id="PS51707">
    <property type="entry name" value="CYTH"/>
    <property type="match status" value="1"/>
</dbReference>
<dbReference type="CDD" id="cd07374">
    <property type="entry name" value="CYTH-like_Pase"/>
    <property type="match status" value="1"/>
</dbReference>
<sequence length="199" mass="22257">MEVEVKLRLPGPEAHQQLAQLLAPGHVATHQQENFFFDGPGRELNSKRVVLRLRFYDSDKKAVLTLKGEQVLVDGIGRASEVEEVLPDAAAARRFLEQPSELLALPSDIMRGLAERYGLSELVSLGGFSNSRQECTWQGFTLELDATTYPWGCLYELEAETDEPEELRGQLEALLQGQGIPYSYSKTSKFANFINKTLL</sequence>
<name>A0A383V836_TETOB</name>
<protein>
    <recommendedName>
        <fullName evidence="1">CYTH domain-containing protein</fullName>
    </recommendedName>
</protein>
<dbReference type="PANTHER" id="PTHR34948:SF2">
    <property type="entry name" value="TRIPHOSPHATE TUNNEL METALLOENZYME 3"/>
    <property type="match status" value="1"/>
</dbReference>
<dbReference type="Proteomes" id="UP000256970">
    <property type="component" value="Unassembled WGS sequence"/>
</dbReference>
<dbReference type="SMART" id="SM01118">
    <property type="entry name" value="CYTH"/>
    <property type="match status" value="1"/>
</dbReference>
<evidence type="ECO:0000313" key="3">
    <source>
        <dbReference type="EMBL" id="SZX73030.1"/>
    </source>
</evidence>
<dbReference type="InterPro" id="IPR033469">
    <property type="entry name" value="CYTH-like_dom_sf"/>
</dbReference>
<dbReference type="EMBL" id="FNXT01001182">
    <property type="protein sequence ID" value="SZX73030.1"/>
    <property type="molecule type" value="Genomic_DNA"/>
</dbReference>
<proteinExistence type="predicted"/>
<dbReference type="Gene3D" id="2.40.320.10">
    <property type="entry name" value="Hypothetical Protein Pfu-838710-001"/>
    <property type="match status" value="1"/>
</dbReference>
<evidence type="ECO:0000313" key="2">
    <source>
        <dbReference type="EMBL" id="SZX60899.1"/>
    </source>
</evidence>
<accession>A0A383V836</accession>
<dbReference type="AlphaFoldDB" id="A0A383V836"/>
<feature type="domain" description="CYTH" evidence="1">
    <location>
        <begin position="1"/>
        <end position="196"/>
    </location>
</feature>
<dbReference type="EMBL" id="FNXT01000113">
    <property type="protein sequence ID" value="SZX60899.1"/>
    <property type="molecule type" value="Genomic_DNA"/>
</dbReference>